<protein>
    <recommendedName>
        <fullName evidence="3">Bacterial transcriptional activator domain-containing protein</fullName>
    </recommendedName>
</protein>
<evidence type="ECO:0000313" key="5">
    <source>
        <dbReference type="Proteomes" id="UP000824037"/>
    </source>
</evidence>
<keyword evidence="1" id="KW-0805">Transcription regulation</keyword>
<dbReference type="PANTHER" id="PTHR35807:SF1">
    <property type="entry name" value="TRANSCRIPTIONAL REGULATOR REDD"/>
    <property type="match status" value="1"/>
</dbReference>
<evidence type="ECO:0000313" key="4">
    <source>
        <dbReference type="EMBL" id="HIZ35350.1"/>
    </source>
</evidence>
<evidence type="ECO:0000256" key="1">
    <source>
        <dbReference type="ARBA" id="ARBA00023015"/>
    </source>
</evidence>
<dbReference type="AlphaFoldDB" id="A0A9D2EDB4"/>
<evidence type="ECO:0000256" key="2">
    <source>
        <dbReference type="ARBA" id="ARBA00023163"/>
    </source>
</evidence>
<organism evidence="4 5">
    <name type="scientific">Candidatus Ruania gallistercoris</name>
    <dbReference type="NCBI Taxonomy" id="2838746"/>
    <lineage>
        <taxon>Bacteria</taxon>
        <taxon>Bacillati</taxon>
        <taxon>Actinomycetota</taxon>
        <taxon>Actinomycetes</taxon>
        <taxon>Micrococcales</taxon>
        <taxon>Ruaniaceae</taxon>
        <taxon>Ruania</taxon>
    </lineage>
</organism>
<dbReference type="Gene3D" id="1.25.40.10">
    <property type="entry name" value="Tetratricopeptide repeat domain"/>
    <property type="match status" value="1"/>
</dbReference>
<name>A0A9D2EDB4_9MICO</name>
<dbReference type="PANTHER" id="PTHR35807">
    <property type="entry name" value="TRANSCRIPTIONAL REGULATOR REDD-RELATED"/>
    <property type="match status" value="1"/>
</dbReference>
<dbReference type="InterPro" id="IPR011990">
    <property type="entry name" value="TPR-like_helical_dom_sf"/>
</dbReference>
<dbReference type="InterPro" id="IPR005158">
    <property type="entry name" value="BTAD"/>
</dbReference>
<comment type="caution">
    <text evidence="4">The sequence shown here is derived from an EMBL/GenBank/DDBJ whole genome shotgun (WGS) entry which is preliminary data.</text>
</comment>
<reference evidence="4" key="2">
    <citation type="submission" date="2021-04" db="EMBL/GenBank/DDBJ databases">
        <authorList>
            <person name="Gilroy R."/>
        </authorList>
    </citation>
    <scope>NUCLEOTIDE SEQUENCE</scope>
    <source>
        <strain evidence="4">ChiGjej4B4-7305</strain>
    </source>
</reference>
<dbReference type="Pfam" id="PF03704">
    <property type="entry name" value="BTAD"/>
    <property type="match status" value="1"/>
</dbReference>
<feature type="non-terminal residue" evidence="4">
    <location>
        <position position="200"/>
    </location>
</feature>
<dbReference type="Proteomes" id="UP000824037">
    <property type="component" value="Unassembled WGS sequence"/>
</dbReference>
<reference evidence="4" key="1">
    <citation type="journal article" date="2021" name="PeerJ">
        <title>Extensive microbial diversity within the chicken gut microbiome revealed by metagenomics and culture.</title>
        <authorList>
            <person name="Gilroy R."/>
            <person name="Ravi A."/>
            <person name="Getino M."/>
            <person name="Pursley I."/>
            <person name="Horton D.L."/>
            <person name="Alikhan N.F."/>
            <person name="Baker D."/>
            <person name="Gharbi K."/>
            <person name="Hall N."/>
            <person name="Watson M."/>
            <person name="Adriaenssens E.M."/>
            <person name="Foster-Nyarko E."/>
            <person name="Jarju S."/>
            <person name="Secka A."/>
            <person name="Antonio M."/>
            <person name="Oren A."/>
            <person name="Chaudhuri R.R."/>
            <person name="La Ragione R."/>
            <person name="Hildebrand F."/>
            <person name="Pallen M.J."/>
        </authorList>
    </citation>
    <scope>NUCLEOTIDE SEQUENCE</scope>
    <source>
        <strain evidence="4">ChiGjej4B4-7305</strain>
    </source>
</reference>
<evidence type="ECO:0000259" key="3">
    <source>
        <dbReference type="SMART" id="SM01043"/>
    </source>
</evidence>
<feature type="domain" description="Bacterial transcriptional activator" evidence="3">
    <location>
        <begin position="92"/>
        <end position="200"/>
    </location>
</feature>
<dbReference type="EMBL" id="DXBY01000103">
    <property type="protein sequence ID" value="HIZ35350.1"/>
    <property type="molecule type" value="Genomic_DNA"/>
</dbReference>
<dbReference type="GO" id="GO:0006355">
    <property type="term" value="P:regulation of DNA-templated transcription"/>
    <property type="evidence" value="ECO:0007669"/>
    <property type="project" value="TreeGrafter"/>
</dbReference>
<sequence length="200" mass="21882">MLRIEVLGPLQVTTESGPIRIGGQTAVLLGWLAMHANRPLRIEEIARLSADDAPAGSEQRARTLLRRLAADLAGAIDLAPATACLTADEGTIDAAQFTALAADARRHWREGDHERVAEDVERALALWRSDPYPELAHLLDAMPAIEALNRTRLAVLETQQEVAMDRGVDFTTVAQLRQLASAHPERLGFRLLLARALHLL</sequence>
<dbReference type="Gene3D" id="1.10.10.10">
    <property type="entry name" value="Winged helix-like DNA-binding domain superfamily/Winged helix DNA-binding domain"/>
    <property type="match status" value="1"/>
</dbReference>
<dbReference type="SUPFAM" id="SSF48452">
    <property type="entry name" value="TPR-like"/>
    <property type="match status" value="1"/>
</dbReference>
<gene>
    <name evidence="4" type="ORF">H9815_06195</name>
</gene>
<accession>A0A9D2EDB4</accession>
<dbReference type="InterPro" id="IPR036388">
    <property type="entry name" value="WH-like_DNA-bd_sf"/>
</dbReference>
<dbReference type="GO" id="GO:0003677">
    <property type="term" value="F:DNA binding"/>
    <property type="evidence" value="ECO:0007669"/>
    <property type="project" value="TreeGrafter"/>
</dbReference>
<proteinExistence type="predicted"/>
<dbReference type="InterPro" id="IPR051677">
    <property type="entry name" value="AfsR-DnrI-RedD_regulator"/>
</dbReference>
<keyword evidence="2" id="KW-0804">Transcription</keyword>
<dbReference type="SMART" id="SM01043">
    <property type="entry name" value="BTAD"/>
    <property type="match status" value="1"/>
</dbReference>